<dbReference type="EMBL" id="NKHZ01000055">
    <property type="protein sequence ID" value="PNS16604.1"/>
    <property type="molecule type" value="Genomic_DNA"/>
</dbReference>
<feature type="compositionally biased region" description="Basic and acidic residues" evidence="2">
    <location>
        <begin position="375"/>
        <end position="384"/>
    </location>
</feature>
<feature type="domain" description="C2H2-type" evidence="3">
    <location>
        <begin position="626"/>
        <end position="656"/>
    </location>
</feature>
<feature type="domain" description="C2H2-type" evidence="3">
    <location>
        <begin position="560"/>
        <end position="585"/>
    </location>
</feature>
<dbReference type="InParanoid" id="A0A2K1QN95"/>
<feature type="compositionally biased region" description="Polar residues" evidence="2">
    <location>
        <begin position="1"/>
        <end position="17"/>
    </location>
</feature>
<reference evidence="4 5" key="1">
    <citation type="submission" date="2017-06" db="EMBL/GenBank/DDBJ databases">
        <title>Draft genome sequence of a variant of Elsinoe murrayae.</title>
        <authorList>
            <person name="Cheng Q."/>
        </authorList>
    </citation>
    <scope>NUCLEOTIDE SEQUENCE [LARGE SCALE GENOMIC DNA]</scope>
    <source>
        <strain evidence="4 5">CQ-2017a</strain>
    </source>
</reference>
<feature type="region of interest" description="Disordered" evidence="2">
    <location>
        <begin position="318"/>
        <end position="338"/>
    </location>
</feature>
<dbReference type="InterPro" id="IPR013087">
    <property type="entry name" value="Znf_C2H2_type"/>
</dbReference>
<feature type="compositionally biased region" description="Basic and acidic residues" evidence="2">
    <location>
        <begin position="643"/>
        <end position="657"/>
    </location>
</feature>
<evidence type="ECO:0000256" key="2">
    <source>
        <dbReference type="SAM" id="MobiDB-lite"/>
    </source>
</evidence>
<feature type="coiled-coil region" evidence="1">
    <location>
        <begin position="714"/>
        <end position="744"/>
    </location>
</feature>
<dbReference type="OrthoDB" id="5305647at2759"/>
<feature type="region of interest" description="Disordered" evidence="2">
    <location>
        <begin position="509"/>
        <end position="560"/>
    </location>
</feature>
<feature type="region of interest" description="Disordered" evidence="2">
    <location>
        <begin position="1"/>
        <end position="38"/>
    </location>
</feature>
<gene>
    <name evidence="4" type="ORF">CAC42_4568</name>
</gene>
<dbReference type="SMART" id="SM00355">
    <property type="entry name" value="ZnF_C2H2"/>
    <property type="match status" value="3"/>
</dbReference>
<sequence length="755" mass="82727">MAQARDTTLDATASGQATRAPGGGNGPPRSPAARSSGLQSIYTIARFVGRRRAISERSRRTTQSSHDQTPISLGISQGGSQGSVPEPTPLALQWSWPPGSEDQGTSTLDFGDGLEDFQDILLSDHHGVTPTRDTTRTDQAIPKRSLLDLVDYTNNDTVFLQHVANTISKDYTGDYAAELLAFTRRLFASLGAATASPDQQDPTALMGFGDFEVNDAERAMLRRLLFRMQDNVDDFLWNDGQRLVEHIQHSMHPDLSRTWVRLIQPAIAVVWGVCWRSFSPIHEYVGDLQGHCEFCPQLPGGMNLWALEQMHSSAQVPGSAAVRVESGSRSAPAHGPLLKAAPYEAAPRYATSSEALESIQTSSTGPLPTYGPRTASRDPSHAAEPHYTLPSGTNEYALDEDQLLLLQQLSQLNTSPHYHHAQSQSQSQSQSLSPLSAHHRRSLPPVNTHFGPPPSGSSDTISSAPPATQASIFSYPPTALHINTQTHTMMNSPDSMPRDRGHSVVSNVSAAEYSATSPQTKPSPYAGSRSTPESRTDEVLSPTYKTPDRPEPPKNEQDQYICTEPGCNKFTFERKCEWSKHYDKHHRPWRCRDAGCSKLQGFTYAGGLLRHQREVHGMHGGPKEKLYCSYPECPRNRQNRGFTRKENRDEHERRVHDGPYLAGAGAGAGKGAKAAESAASPGAWSESSEAVAPKPIVGSKRKASESAASEGSDVEMLRREVRLLKRMNEELEAKVQRLERQQVVQSIPSFRPVGT</sequence>
<feature type="domain" description="C2H2-type" evidence="3">
    <location>
        <begin position="589"/>
        <end position="616"/>
    </location>
</feature>
<feature type="compositionally biased region" description="Polar residues" evidence="2">
    <location>
        <begin position="456"/>
        <end position="471"/>
    </location>
</feature>
<feature type="region of interest" description="Disordered" evidence="2">
    <location>
        <begin position="352"/>
        <end position="393"/>
    </location>
</feature>
<evidence type="ECO:0000259" key="3">
    <source>
        <dbReference type="SMART" id="SM00355"/>
    </source>
</evidence>
<protein>
    <recommendedName>
        <fullName evidence="3">C2H2-type domain-containing protein</fullName>
    </recommendedName>
</protein>
<feature type="region of interest" description="Disordered" evidence="2">
    <location>
        <begin position="415"/>
        <end position="471"/>
    </location>
</feature>
<feature type="compositionally biased region" description="Polar residues" evidence="2">
    <location>
        <begin position="352"/>
        <end position="366"/>
    </location>
</feature>
<organism evidence="4 5">
    <name type="scientific">Sphaceloma murrayae</name>
    <dbReference type="NCBI Taxonomy" id="2082308"/>
    <lineage>
        <taxon>Eukaryota</taxon>
        <taxon>Fungi</taxon>
        <taxon>Dikarya</taxon>
        <taxon>Ascomycota</taxon>
        <taxon>Pezizomycotina</taxon>
        <taxon>Dothideomycetes</taxon>
        <taxon>Dothideomycetidae</taxon>
        <taxon>Myriangiales</taxon>
        <taxon>Elsinoaceae</taxon>
        <taxon>Sphaceloma</taxon>
    </lineage>
</organism>
<evidence type="ECO:0000313" key="5">
    <source>
        <dbReference type="Proteomes" id="UP000243797"/>
    </source>
</evidence>
<dbReference type="InterPro" id="IPR059009">
    <property type="entry name" value="Znf_C2H2_17_1st"/>
</dbReference>
<accession>A0A2K1QN95</accession>
<feature type="compositionally biased region" description="Low complexity" evidence="2">
    <location>
        <begin position="671"/>
        <end position="690"/>
    </location>
</feature>
<feature type="region of interest" description="Disordered" evidence="2">
    <location>
        <begin position="52"/>
        <end position="108"/>
    </location>
</feature>
<dbReference type="AlphaFoldDB" id="A0A2K1QN95"/>
<comment type="caution">
    <text evidence="4">The sequence shown here is derived from an EMBL/GenBank/DDBJ whole genome shotgun (WGS) entry which is preliminary data.</text>
</comment>
<dbReference type="Proteomes" id="UP000243797">
    <property type="component" value="Unassembled WGS sequence"/>
</dbReference>
<keyword evidence="1" id="KW-0175">Coiled coil</keyword>
<feature type="region of interest" description="Disordered" evidence="2">
    <location>
        <begin position="638"/>
        <end position="714"/>
    </location>
</feature>
<feature type="compositionally biased region" description="Basic and acidic residues" evidence="2">
    <location>
        <begin position="546"/>
        <end position="557"/>
    </location>
</feature>
<evidence type="ECO:0000256" key="1">
    <source>
        <dbReference type="SAM" id="Coils"/>
    </source>
</evidence>
<feature type="compositionally biased region" description="Polar residues" evidence="2">
    <location>
        <begin position="61"/>
        <end position="70"/>
    </location>
</feature>
<proteinExistence type="predicted"/>
<keyword evidence="5" id="KW-1185">Reference proteome</keyword>
<evidence type="ECO:0000313" key="4">
    <source>
        <dbReference type="EMBL" id="PNS16604.1"/>
    </source>
</evidence>
<feature type="compositionally biased region" description="Polar residues" evidence="2">
    <location>
        <begin position="509"/>
        <end position="531"/>
    </location>
</feature>
<dbReference type="Pfam" id="PF26177">
    <property type="entry name" value="zf_C2H2_17_1st"/>
    <property type="match status" value="1"/>
</dbReference>
<name>A0A2K1QN95_9PEZI</name>
<feature type="compositionally biased region" description="Low complexity" evidence="2">
    <location>
        <begin position="415"/>
        <end position="436"/>
    </location>
</feature>